<feature type="transmembrane region" description="Helical" evidence="1">
    <location>
        <begin position="87"/>
        <end position="107"/>
    </location>
</feature>
<evidence type="ECO:0000313" key="2">
    <source>
        <dbReference type="EMBL" id="TBU05430.1"/>
    </source>
</evidence>
<keyword evidence="1" id="KW-1133">Transmembrane helix</keyword>
<organism evidence="3 4">
    <name type="scientific">Hamiltosporidium tvaerminnensis</name>
    <dbReference type="NCBI Taxonomy" id="1176355"/>
    <lineage>
        <taxon>Eukaryota</taxon>
        <taxon>Fungi</taxon>
        <taxon>Fungi incertae sedis</taxon>
        <taxon>Microsporidia</taxon>
        <taxon>Dubosqiidae</taxon>
        <taxon>Hamiltosporidium</taxon>
    </lineage>
</organism>
<keyword evidence="4" id="KW-1185">Reference proteome</keyword>
<proteinExistence type="predicted"/>
<keyword evidence="1" id="KW-0472">Membrane</keyword>
<dbReference type="Proteomes" id="UP000292362">
    <property type="component" value="Unassembled WGS sequence"/>
</dbReference>
<keyword evidence="1" id="KW-0812">Transmembrane</keyword>
<protein>
    <submittedName>
        <fullName evidence="3">Uncharacterized protein</fullName>
    </submittedName>
</protein>
<accession>A0A4Q9LXZ8</accession>
<comment type="caution">
    <text evidence="3">The sequence shown here is derived from an EMBL/GenBank/DDBJ whole genome shotgun (WGS) entry which is preliminary data.</text>
</comment>
<evidence type="ECO:0000256" key="1">
    <source>
        <dbReference type="SAM" id="Phobius"/>
    </source>
</evidence>
<dbReference type="VEuPathDB" id="MicrosporidiaDB:CWI38_0357p0020"/>
<evidence type="ECO:0000313" key="5">
    <source>
        <dbReference type="Proteomes" id="UP000292362"/>
    </source>
</evidence>
<sequence>MSNTSIISDVTDLSNFKKDISMIYTKGYILTEKNLESLKKLKLKRRSVSDYLSIIKCLEKSTEDSSDAYFTNEIQNRNFQKNNKTKILFVLYSICAMLLSSYNLHLYNPNRIIFRLVNSFDTEVSKSALELLNFRYSDFPSLSDKNYVTSNFNLDLFFNEVKFSYFKYLTDKNYITSLEIPEEYKNMKKHINTELNLDTYFDTYVPYIIKLDKEKAMKVILFCKIQVFLNDKKNFISSLLYGISLALKILPNKFKPSNDAYYTVDVYSLTEIIQTYYKEDTLIRDLSIQILEFFFMSQFFVSENKICLRIYDKELLDFVNKKSSNSLTEKIIFVFNFIKESDNGKMKFVNFIAKMRNSLEEKQTKENFLNLIFSIFKFHEFQLQGGDNLFKEIIVLFYNELNFHNHALKTPILDVHNQHYNSLFNTIHIIFKNISFDEAYKLEIINFLKIFYKNNIRFFNDTVKFSFIKLFKFLDNQNLNDIAIYQEFTTFFNEYFVIRKQYLLKHYEIFTKCILELRNVPEIYVKCIHIMFDVFTCTDFPFIILWEKKYSEIFNSEIFNSEILWIFKNYFNQDIWCLTIKKLIEIALVNERKYFIYNQRSLNYYGIKKKSFSSVNSIFTESERLIFHEFNSKFSTFYQFLYSNYINFIDDKAVKIDSIYMDIFDLMSSYFSFDKKINIRVLEAIDSHISNKYNNYLILESIFLEIERKIIIFEKIHNQKTFSCTFDVDAIEIFCRIVRFTDFFEILNKDTNLFTKERCKIYLGFFKTYLKFISRFYRKHDYLRKPKNPLTEQKPGNSNLEDEEYKQSIFEKSHELSYLRTLDFIRKFKSYPIESGNESPENLVFEEISSMLSDSDFYICDIVSLVLEYLNCTDINFIKNQLIFFFNNLFSVLKKDISNFKDKNDDLEKATEYILKIYRNYINEKYFSDKIKDEISYKIVLYFAKYFDKTSIHTFLVLSKFLKKYKYYSSLPGFNDFLPDSFFLKSFFNNTLNTKIYTCIDYLVGYKDEDELQFNFYYDLFHVNCFYFISKAQYKSKIVFLMIYQIIFLTEFDSQLFDCEGFFDMIATNLLIISSQKYLMNVEKVILNSFIKTISNKKISNINDRNNVSYDDYCDFYISILCISERYKLFTKEEIFLQIDFNNLISIIVNENISNDFFKKVFILLNFFIYDNEFNKKYFLFLFYSSKDDSYKEMLFKRCFMNINMKGESKKFSKFCDYLDLSGNINMEDKKYIVRLLLGKALESKNMNILLYLTRMFHLMPNLVRFIPKIDILNHFFTFILQQSEINILTNLNQFEWHLNYYGELFLTRIIYCQDRCLQYQIVEIILVILQNLIDSIMNNRGDISFEEIKNEVCSKISFESLCKKRSENKKIEPLDVKKECKRDFPIEIKDLNEKKFDGITKNNILIILKLIYKILKSKPCCCKMCLKIFKMDENSLKKQLANLFIENGILGILQNIFFMKNTDFDLTEKYNKYSSFIVNEMLIILYQVKKFSSRTVFHSYFPHFFGDLFEDIPCLPAYLKKTDLTYIFCNLISGVETKKLDFKTYLDFVFDFNLELDSFSKENPKSSKNPDNSFKYYKSRFKITKLNFTVEKKIDYKNLLSHFFINFLDPNKVSLTKDIINEKKLRKNNRKLHNDNPSFIIESLYWFLKCNNNLEIKYFMFYHSNKETLINYKEELFKTIKKRNIDQFVRNHLEGFNYGLEDNKNTKSPNSLSINPKIDCSSNESSKNIADQISSSSSYETAESSLSNEKVETDLDTNIDAYPCMDFKCFNRKYFQENKNEMTRIQDKLIFYFMNFEKDIFKCNCKNGECIYQNTVSSDMVLDYSFLFACGYCLNTALGKVSFLNFINFVFEEKDFYLKKKNTKDIGEIIESVRERYSEFKLPEINRKISILTYVFMVYNFLHFDSLSLQVIRFYLYDNFHFDNSFSKISYLSDYSEDFNIRKQILKISKSADKSIISQKVDSNCNLLLFKKKPYLYLEEKEFELFIYFKYKYCKNISVYLDCLCKIICYKMDILFNEFLINKFDMKKFSKNEIIIKILDEISKIIGMEYKNIKSYAFNEELIQEILSNNFWPVISFMVSKNCEKAREKEFDTLEALLKLVFFCYDLRKHLNYFTKKMIKFQNAYELIVKRNKNTAIYTLNKSKNNEVSMFYLMQYGWVE</sequence>
<name>A0A4Q9LXZ8_9MICR</name>
<reference evidence="4 5" key="1">
    <citation type="submission" date="2017-12" db="EMBL/GenBank/DDBJ databases">
        <authorList>
            <person name="Pombert J.-F."/>
            <person name="Haag K.L."/>
            <person name="Ebert D."/>
        </authorList>
    </citation>
    <scope>NUCLEOTIDE SEQUENCE [LARGE SCALE GENOMIC DNA]</scope>
    <source>
        <strain evidence="2">FI-OER-3-3</strain>
        <strain evidence="3">IL-G-3</strain>
    </source>
</reference>
<dbReference type="EMBL" id="PITK01000357">
    <property type="protein sequence ID" value="TBU13703.1"/>
    <property type="molecule type" value="Genomic_DNA"/>
</dbReference>
<dbReference type="VEuPathDB" id="MicrosporidiaDB:CWI37_0013p0060"/>
<evidence type="ECO:0000313" key="3">
    <source>
        <dbReference type="EMBL" id="TBU13703.1"/>
    </source>
</evidence>
<dbReference type="EMBL" id="PITJ01000013">
    <property type="protein sequence ID" value="TBU05430.1"/>
    <property type="molecule type" value="Genomic_DNA"/>
</dbReference>
<gene>
    <name evidence="2" type="ORF">CWI37_0013p0060</name>
    <name evidence="3" type="ORF">CWI38_0357p0020</name>
</gene>
<dbReference type="Proteomes" id="UP000292282">
    <property type="component" value="Unassembled WGS sequence"/>
</dbReference>
<evidence type="ECO:0000313" key="4">
    <source>
        <dbReference type="Proteomes" id="UP000292282"/>
    </source>
</evidence>